<keyword evidence="4" id="KW-1185">Reference proteome</keyword>
<evidence type="ECO:0000256" key="2">
    <source>
        <dbReference type="SAM" id="MobiDB-lite"/>
    </source>
</evidence>
<dbReference type="EMBL" id="JAGQDG010000008">
    <property type="protein sequence ID" value="MBQ0937476.1"/>
    <property type="molecule type" value="Genomic_DNA"/>
</dbReference>
<gene>
    <name evidence="3" type="ORF">KAK11_19275</name>
</gene>
<comment type="caution">
    <text evidence="3">The sequence shown here is derived from an EMBL/GenBank/DDBJ whole genome shotgun (WGS) entry which is preliminary data.</text>
</comment>
<reference evidence="3 4" key="1">
    <citation type="submission" date="2021-04" db="EMBL/GenBank/DDBJ databases">
        <title>The genome sequence of type strain Ideonella paludis KCTC 32238.</title>
        <authorList>
            <person name="Liu Y."/>
        </authorList>
    </citation>
    <scope>NUCLEOTIDE SEQUENCE [LARGE SCALE GENOMIC DNA]</scope>
    <source>
        <strain evidence="3 4">KCTC 32238</strain>
    </source>
</reference>
<keyword evidence="1" id="KW-0175">Coiled coil</keyword>
<name>A0ABS5E386_9BURK</name>
<evidence type="ECO:0000313" key="4">
    <source>
        <dbReference type="Proteomes" id="UP000672097"/>
    </source>
</evidence>
<evidence type="ECO:0000256" key="1">
    <source>
        <dbReference type="SAM" id="Coils"/>
    </source>
</evidence>
<dbReference type="Proteomes" id="UP000672097">
    <property type="component" value="Unassembled WGS sequence"/>
</dbReference>
<feature type="coiled-coil region" evidence="1">
    <location>
        <begin position="135"/>
        <end position="162"/>
    </location>
</feature>
<sequence length="177" mass="19922">MRFREVVIFSGQRFQVPQGIQRIDHRSTHGWQLRYAGTKLFSDHTADGSGAEKALNLAMDELQKRIRNTPPASRLQRAPSKHKRNDLPVGISGPVVRLRKGGTVRDCSLSVLLPRFGQASQRKSVYIATENTYTVEKFQQALDKAVALREKAERVYKKAELAAAKAGALDLKRQLKR</sequence>
<evidence type="ECO:0008006" key="5">
    <source>
        <dbReference type="Google" id="ProtNLM"/>
    </source>
</evidence>
<protein>
    <recommendedName>
        <fullName evidence="5">AP2 domain-containing protein</fullName>
    </recommendedName>
</protein>
<proteinExistence type="predicted"/>
<evidence type="ECO:0000313" key="3">
    <source>
        <dbReference type="EMBL" id="MBQ0937476.1"/>
    </source>
</evidence>
<organism evidence="3 4">
    <name type="scientific">Ideonella paludis</name>
    <dbReference type="NCBI Taxonomy" id="1233411"/>
    <lineage>
        <taxon>Bacteria</taxon>
        <taxon>Pseudomonadati</taxon>
        <taxon>Pseudomonadota</taxon>
        <taxon>Betaproteobacteria</taxon>
        <taxon>Burkholderiales</taxon>
        <taxon>Sphaerotilaceae</taxon>
        <taxon>Ideonella</taxon>
    </lineage>
</organism>
<accession>A0ABS5E386</accession>
<dbReference type="RefSeq" id="WP_210811025.1">
    <property type="nucleotide sequence ID" value="NZ_JAGQDG010000008.1"/>
</dbReference>
<feature type="region of interest" description="Disordered" evidence="2">
    <location>
        <begin position="70"/>
        <end position="89"/>
    </location>
</feature>